<proteinExistence type="predicted"/>
<evidence type="ECO:0000313" key="1">
    <source>
        <dbReference type="EMBL" id="SMX66605.1"/>
    </source>
</evidence>
<gene>
    <name evidence="1" type="ORF">BI49514_00302</name>
</gene>
<dbReference type="EMBL" id="FXYX01000001">
    <property type="protein sequence ID" value="SMX66605.1"/>
    <property type="molecule type" value="Genomic_DNA"/>
</dbReference>
<sequence>MGIEVPSLRVIRSDQVYDSSPTAGKMRYTSYGRDFNAEITVDSRGIVIDYSDLALRPDYNSV</sequence>
<reference evidence="2" key="1">
    <citation type="submission" date="2017-03" db="EMBL/GenBank/DDBJ databases">
        <authorList>
            <person name="Monnet C."/>
        </authorList>
    </citation>
    <scope>NUCLEOTIDE SEQUENCE [LARGE SCALE GENOMIC DNA]</scope>
    <source>
        <strain evidence="2">ATCC 49514</strain>
    </source>
</reference>
<protein>
    <submittedName>
        <fullName evidence="1">Glycolipid-binding</fullName>
    </submittedName>
</protein>
<name>A0A2H1HUI8_9MICO</name>
<evidence type="ECO:0000313" key="2">
    <source>
        <dbReference type="Proteomes" id="UP000234382"/>
    </source>
</evidence>
<keyword evidence="2" id="KW-1185">Reference proteome</keyword>
<accession>A0A2H1HUI8</accession>
<dbReference type="SUPFAM" id="SSF159275">
    <property type="entry name" value="PA1994-like"/>
    <property type="match status" value="1"/>
</dbReference>
<organism evidence="1 2">
    <name type="scientific">Brevibacterium iodinum ATCC 49514</name>
    <dbReference type="NCBI Taxonomy" id="1255616"/>
    <lineage>
        <taxon>Bacteria</taxon>
        <taxon>Bacillati</taxon>
        <taxon>Actinomycetota</taxon>
        <taxon>Actinomycetes</taxon>
        <taxon>Micrococcales</taxon>
        <taxon>Brevibacteriaceae</taxon>
        <taxon>Brevibacterium</taxon>
    </lineage>
</organism>
<dbReference type="Proteomes" id="UP000234382">
    <property type="component" value="Unassembled WGS sequence"/>
</dbReference>
<dbReference type="Pfam" id="PF06475">
    <property type="entry name" value="Glycolipid_bind"/>
    <property type="match status" value="1"/>
</dbReference>
<dbReference type="InterPro" id="IPR009467">
    <property type="entry name" value="Glycolipid-bd_prot_put"/>
</dbReference>
<dbReference type="AlphaFoldDB" id="A0A2H1HUI8"/>